<feature type="compositionally biased region" description="Polar residues" evidence="1">
    <location>
        <begin position="1"/>
        <end position="10"/>
    </location>
</feature>
<evidence type="ECO:0000256" key="1">
    <source>
        <dbReference type="SAM" id="MobiDB-lite"/>
    </source>
</evidence>
<keyword evidence="3" id="KW-1185">Reference proteome</keyword>
<sequence length="50" mass="5175">MSTEPSNPELTASDTTDDDTAEVTLDAIGAMEGGLVNLKVGDPPSNGNYY</sequence>
<proteinExistence type="predicted"/>
<organism evidence="2 3">
    <name type="scientific">Lentzea miocenica</name>
    <dbReference type="NCBI Taxonomy" id="3095431"/>
    <lineage>
        <taxon>Bacteria</taxon>
        <taxon>Bacillati</taxon>
        <taxon>Actinomycetota</taxon>
        <taxon>Actinomycetes</taxon>
        <taxon>Pseudonocardiales</taxon>
        <taxon>Pseudonocardiaceae</taxon>
        <taxon>Lentzea</taxon>
    </lineage>
</organism>
<dbReference type="Proteomes" id="UP001285521">
    <property type="component" value="Unassembled WGS sequence"/>
</dbReference>
<reference evidence="2 3" key="1">
    <citation type="submission" date="2023-11" db="EMBL/GenBank/DDBJ databases">
        <title>Lentzea sokolovensis, sp. nov., Lentzea kristufkii, sp. nov., and Lentzea miocenensis, sp. nov., rare actinobacteria from Sokolov Coal Basin, Miocene lacustrine sediment, Czech Republic.</title>
        <authorList>
            <person name="Lara A."/>
            <person name="Kotroba L."/>
            <person name="Nouioui I."/>
            <person name="Neumann-Schaal M."/>
            <person name="Mast Y."/>
            <person name="Chronakova A."/>
        </authorList>
    </citation>
    <scope>NUCLEOTIDE SEQUENCE [LARGE SCALE GENOMIC DNA]</scope>
    <source>
        <strain evidence="2 3">BCCO 10_0856</strain>
    </source>
</reference>
<comment type="caution">
    <text evidence="2">The sequence shown here is derived from an EMBL/GenBank/DDBJ whole genome shotgun (WGS) entry which is preliminary data.</text>
</comment>
<name>A0ABU4T7U4_9PSEU</name>
<feature type="region of interest" description="Disordered" evidence="1">
    <location>
        <begin position="1"/>
        <end position="20"/>
    </location>
</feature>
<dbReference type="RefSeq" id="WP_319969256.1">
    <property type="nucleotide sequence ID" value="NZ_JAXAVW010000025.1"/>
</dbReference>
<evidence type="ECO:0000313" key="3">
    <source>
        <dbReference type="Proteomes" id="UP001285521"/>
    </source>
</evidence>
<gene>
    <name evidence="2" type="ORF">SK803_28800</name>
</gene>
<dbReference type="EMBL" id="JAXAVW010000025">
    <property type="protein sequence ID" value="MDX8034234.1"/>
    <property type="molecule type" value="Genomic_DNA"/>
</dbReference>
<protein>
    <submittedName>
        <fullName evidence="2">Uncharacterized protein</fullName>
    </submittedName>
</protein>
<accession>A0ABU4T7U4</accession>
<evidence type="ECO:0000313" key="2">
    <source>
        <dbReference type="EMBL" id="MDX8034234.1"/>
    </source>
</evidence>